<dbReference type="SMART" id="SM00149">
    <property type="entry name" value="PLCYc"/>
    <property type="match status" value="1"/>
</dbReference>
<sequence length="1029" mass="115243">MPARVNTNWTRELAAGNTDVTPSISASLYQEITEVTVVDAVECVLAGDFLKKWRRGQPLTPKTRSNGEDTKVKGCCQLKDLVLIPAGRPHERFFWVSRICGTYFLRWQSRRKRSNESAFALCQLNSIRRGDEVDVFDSKNKNDDAEKLVFVLSGTVSLRLAASDPHAARLWIAGIYHIARHACDEYARAWITNSSKLAALFSPEDADGIPSFKSRTIAQELEKEENTLSKLLSEAKSRDVAKEQVPVGVGGVIQMLMEHDLIRRADRVEPIISAVKEVLATRESWLHKLIQRLNDAEFSSVDNLVRFVADCAYHLRSMDVNCDVLRYDVFVLDKIMELEDCIRLIFDVVKHYSITVDVGNQDESVHNILPRGVTIKGVEEPDISQSEGMVQLPDIEDTKGTKSGDVKRATNLGNHSGFFGRRRNVNPLQPIDNQLYQKFLETVQGANRLETAEQFIEALNNAGEMPLATQKTKQKYGVGLCLRKSQKVQIPIKVLTIMGFHWSLAQRFNTAVMPHDAAEIANMLKYPLNSFWIASSHNTYLTGNQVGGAATAGALADALLRGCRCIELDCQDGPNGEPVLCHSWKNYQLTGSVTLREALIACRETAFRSSKLPVILSMQMPCTDECKMRTAEMCKQILGHELYIPDPANPVDYVASIPIGSLLSKFIIKGKIRTEGTAKNGAAEKVWMSVVALHGYRLKEMTLEDIKRVRRGNVYSLKESKFSKVASHKKFLRKLTDIAMVRVFPSGTRLASTNFCPLNAWAAGIQFVALNYQSCDRSMLINYGKFNQSFGYVLKPPELRPVTFSNQECLDYFCRGPITLKIHVLSASQLSPPNEGLEQTNFGNALDNILYSMQQGGVVLDLDEVVRKMGKPRKPHPPNSRERKELKLAIEEGLKVDTEDNITTLSNVFERSASIISTQCDTCCPFVEIALAGEGERIQRTEIVNFNGFNPVWADSTPPFEFYVEKPNLAILLLTVKHYDNVGAQLIGQTALPVNRMRPGIRWAQLLDQRFMEIDCCGLLLHIDIAYAE</sequence>
<keyword evidence="2 6" id="KW-0378">Hydrolase</keyword>
<dbReference type="Gene3D" id="2.30.29.30">
    <property type="entry name" value="Pleckstrin-homology domain (PH domain)/Phosphotyrosine-binding domain (PTB)"/>
    <property type="match status" value="1"/>
</dbReference>
<dbReference type="GO" id="GO:0051209">
    <property type="term" value="P:release of sequestered calcium ion into cytosol"/>
    <property type="evidence" value="ECO:0007669"/>
    <property type="project" value="TreeGrafter"/>
</dbReference>
<evidence type="ECO:0000256" key="5">
    <source>
        <dbReference type="ARBA" id="ARBA00023224"/>
    </source>
</evidence>
<dbReference type="PANTHER" id="PTHR10336:SF36">
    <property type="entry name" value="1-PHOSPHATIDYLINOSITOL 4,5-BISPHOSPHATE PHOSPHODIESTERASE BETA-4"/>
    <property type="match status" value="1"/>
</dbReference>
<keyword evidence="4 6" id="KW-0443">Lipid metabolism</keyword>
<dbReference type="Gene3D" id="3.20.20.190">
    <property type="entry name" value="Phosphatidylinositol (PI) phosphodiesterase"/>
    <property type="match status" value="1"/>
</dbReference>
<dbReference type="GO" id="GO:0004435">
    <property type="term" value="F:phosphatidylinositol-4,5-bisphosphate phospholipase C activity"/>
    <property type="evidence" value="ECO:0007669"/>
    <property type="project" value="UniProtKB-EC"/>
</dbReference>
<dbReference type="Proteomes" id="UP001057455">
    <property type="component" value="Unassembled WGS sequence"/>
</dbReference>
<dbReference type="PROSITE" id="PS50007">
    <property type="entry name" value="PIPLC_X_DOMAIN"/>
    <property type="match status" value="1"/>
</dbReference>
<dbReference type="OrthoDB" id="269822at2759"/>
<evidence type="ECO:0000256" key="1">
    <source>
        <dbReference type="ARBA" id="ARBA00012368"/>
    </source>
</evidence>
<comment type="caution">
    <text evidence="9">The sequence shown here is derived from an EMBL/GenBank/DDBJ whole genome shotgun (WGS) entry which is preliminary data.</text>
</comment>
<evidence type="ECO:0000256" key="6">
    <source>
        <dbReference type="RuleBase" id="RU361133"/>
    </source>
</evidence>
<dbReference type="InterPro" id="IPR001192">
    <property type="entry name" value="PI-PLC_fam"/>
</dbReference>
<dbReference type="PANTHER" id="PTHR10336">
    <property type="entry name" value="PHOSPHOINOSITIDE-SPECIFIC PHOSPHOLIPASE C FAMILY PROTEIN"/>
    <property type="match status" value="1"/>
</dbReference>
<dbReference type="Gene3D" id="2.60.40.150">
    <property type="entry name" value="C2 domain"/>
    <property type="match status" value="1"/>
</dbReference>
<dbReference type="InterPro" id="IPR017946">
    <property type="entry name" value="PLC-like_Pdiesterase_TIM-brl"/>
</dbReference>
<dbReference type="SMART" id="SM00148">
    <property type="entry name" value="PLCXc"/>
    <property type="match status" value="1"/>
</dbReference>
<evidence type="ECO:0000259" key="8">
    <source>
        <dbReference type="PROSITE" id="PS50008"/>
    </source>
</evidence>
<accession>A0A9W5T9Z9</accession>
<evidence type="ECO:0000256" key="3">
    <source>
        <dbReference type="ARBA" id="ARBA00022963"/>
    </source>
</evidence>
<proteinExistence type="predicted"/>
<dbReference type="GO" id="GO:0048015">
    <property type="term" value="P:phosphatidylinositol-mediated signaling"/>
    <property type="evidence" value="ECO:0007669"/>
    <property type="project" value="TreeGrafter"/>
</dbReference>
<dbReference type="InterPro" id="IPR000909">
    <property type="entry name" value="PLipase_C_PInositol-sp_X_dom"/>
</dbReference>
<dbReference type="SMART" id="SM00239">
    <property type="entry name" value="C2"/>
    <property type="match status" value="1"/>
</dbReference>
<dbReference type="InterPro" id="IPR001711">
    <property type="entry name" value="PLipase_C_Pinositol-sp_Y"/>
</dbReference>
<dbReference type="PROSITE" id="PS50004">
    <property type="entry name" value="C2"/>
    <property type="match status" value="1"/>
</dbReference>
<dbReference type="SUPFAM" id="SSF51695">
    <property type="entry name" value="PLC-like phosphodiesterases"/>
    <property type="match status" value="1"/>
</dbReference>
<evidence type="ECO:0000259" key="7">
    <source>
        <dbReference type="PROSITE" id="PS50004"/>
    </source>
</evidence>
<dbReference type="PRINTS" id="PR00390">
    <property type="entry name" value="PHPHLIPASEC"/>
</dbReference>
<keyword evidence="3 6" id="KW-0442">Lipid degradation</keyword>
<dbReference type="CDD" id="cd00275">
    <property type="entry name" value="C2_PLC_like"/>
    <property type="match status" value="1"/>
</dbReference>
<dbReference type="InterPro" id="IPR011993">
    <property type="entry name" value="PH-like_dom_sf"/>
</dbReference>
<dbReference type="AlphaFoldDB" id="A0A9W5T9Z9"/>
<dbReference type="InterPro" id="IPR035892">
    <property type="entry name" value="C2_domain_sf"/>
</dbReference>
<evidence type="ECO:0000256" key="4">
    <source>
        <dbReference type="ARBA" id="ARBA00023098"/>
    </source>
</evidence>
<keyword evidence="5" id="KW-0807">Transducer</keyword>
<dbReference type="InterPro" id="IPR000008">
    <property type="entry name" value="C2_dom"/>
</dbReference>
<dbReference type="EMBL" id="BLIY01000014">
    <property type="protein sequence ID" value="GFE54274.1"/>
    <property type="molecule type" value="Genomic_DNA"/>
</dbReference>
<reference evidence="9" key="1">
    <citation type="submission" date="2019-12" db="EMBL/GenBank/DDBJ databases">
        <title>Genome sequence of Babesia ovis.</title>
        <authorList>
            <person name="Yamagishi J."/>
            <person name="Sevinc F."/>
            <person name="Xuan X."/>
        </authorList>
    </citation>
    <scope>NUCLEOTIDE SEQUENCE</scope>
    <source>
        <strain evidence="9">Selcuk</strain>
    </source>
</reference>
<dbReference type="SUPFAM" id="SSF50729">
    <property type="entry name" value="PH domain-like"/>
    <property type="match status" value="1"/>
</dbReference>
<dbReference type="PROSITE" id="PS50008">
    <property type="entry name" value="PIPLC_Y_DOMAIN"/>
    <property type="match status" value="1"/>
</dbReference>
<dbReference type="CDD" id="cd08558">
    <property type="entry name" value="PI-PLCc_eukaryota"/>
    <property type="match status" value="1"/>
</dbReference>
<feature type="domain" description="PI-PLC Y-box" evidence="8">
    <location>
        <begin position="713"/>
        <end position="800"/>
    </location>
</feature>
<dbReference type="GO" id="GO:0016042">
    <property type="term" value="P:lipid catabolic process"/>
    <property type="evidence" value="ECO:0007669"/>
    <property type="project" value="UniProtKB-KW"/>
</dbReference>
<name>A0A9W5T9Z9_BABOV</name>
<dbReference type="Pfam" id="PF00168">
    <property type="entry name" value="C2"/>
    <property type="match status" value="1"/>
</dbReference>
<dbReference type="EC" id="3.1.4.11" evidence="1 6"/>
<keyword evidence="10" id="KW-1185">Reference proteome</keyword>
<evidence type="ECO:0000313" key="9">
    <source>
        <dbReference type="EMBL" id="GFE54274.1"/>
    </source>
</evidence>
<dbReference type="Pfam" id="PF00387">
    <property type="entry name" value="PI-PLC-Y"/>
    <property type="match status" value="1"/>
</dbReference>
<protein>
    <recommendedName>
        <fullName evidence="1 6">Phosphoinositide phospholipase C</fullName>
        <ecNumber evidence="1 6">3.1.4.11</ecNumber>
    </recommendedName>
</protein>
<gene>
    <name evidence="9" type="ORF">BaOVIS_016780</name>
</gene>
<comment type="catalytic activity">
    <reaction evidence="6">
        <text>a 1,2-diacyl-sn-glycero-3-phospho-(1D-myo-inositol-4,5-bisphosphate) + H2O = 1D-myo-inositol 1,4,5-trisphosphate + a 1,2-diacyl-sn-glycerol + H(+)</text>
        <dbReference type="Rhea" id="RHEA:33179"/>
        <dbReference type="ChEBI" id="CHEBI:15377"/>
        <dbReference type="ChEBI" id="CHEBI:15378"/>
        <dbReference type="ChEBI" id="CHEBI:17815"/>
        <dbReference type="ChEBI" id="CHEBI:58456"/>
        <dbReference type="ChEBI" id="CHEBI:203600"/>
        <dbReference type="EC" id="3.1.4.11"/>
    </reaction>
</comment>
<feature type="domain" description="C2" evidence="7">
    <location>
        <begin position="868"/>
        <end position="1008"/>
    </location>
</feature>
<dbReference type="Pfam" id="PF00388">
    <property type="entry name" value="PI-PLC-X"/>
    <property type="match status" value="1"/>
</dbReference>
<evidence type="ECO:0000313" key="10">
    <source>
        <dbReference type="Proteomes" id="UP001057455"/>
    </source>
</evidence>
<dbReference type="SUPFAM" id="SSF49562">
    <property type="entry name" value="C2 domain (Calcium/lipid-binding domain, CaLB)"/>
    <property type="match status" value="1"/>
</dbReference>
<organism evidence="9 10">
    <name type="scientific">Babesia ovis</name>
    <dbReference type="NCBI Taxonomy" id="5869"/>
    <lineage>
        <taxon>Eukaryota</taxon>
        <taxon>Sar</taxon>
        <taxon>Alveolata</taxon>
        <taxon>Apicomplexa</taxon>
        <taxon>Aconoidasida</taxon>
        <taxon>Piroplasmida</taxon>
        <taxon>Babesiidae</taxon>
        <taxon>Babesia</taxon>
    </lineage>
</organism>
<evidence type="ECO:0000256" key="2">
    <source>
        <dbReference type="ARBA" id="ARBA00022801"/>
    </source>
</evidence>